<feature type="transmembrane region" description="Helical" evidence="7">
    <location>
        <begin position="98"/>
        <end position="119"/>
    </location>
</feature>
<keyword evidence="10" id="KW-1185">Reference proteome</keyword>
<dbReference type="PANTHER" id="PTHR43124">
    <property type="entry name" value="PURINE EFFLUX PUMP PBUE"/>
    <property type="match status" value="1"/>
</dbReference>
<keyword evidence="4 7" id="KW-0812">Transmembrane</keyword>
<feature type="transmembrane region" description="Helical" evidence="7">
    <location>
        <begin position="36"/>
        <end position="60"/>
    </location>
</feature>
<evidence type="ECO:0000256" key="2">
    <source>
        <dbReference type="ARBA" id="ARBA00022448"/>
    </source>
</evidence>
<evidence type="ECO:0000313" key="10">
    <source>
        <dbReference type="Proteomes" id="UP000609346"/>
    </source>
</evidence>
<feature type="transmembrane region" description="Helical" evidence="7">
    <location>
        <begin position="158"/>
        <end position="177"/>
    </location>
</feature>
<dbReference type="Pfam" id="PF07690">
    <property type="entry name" value="MFS_1"/>
    <property type="match status" value="1"/>
</dbReference>
<keyword evidence="3" id="KW-1003">Cell membrane</keyword>
<dbReference type="PROSITE" id="PS50850">
    <property type="entry name" value="MFS"/>
    <property type="match status" value="1"/>
</dbReference>
<name>A0ABR8N509_9BACL</name>
<feature type="transmembrane region" description="Helical" evidence="7">
    <location>
        <begin position="291"/>
        <end position="314"/>
    </location>
</feature>
<keyword evidence="2" id="KW-0813">Transport</keyword>
<feature type="transmembrane region" description="Helical" evidence="7">
    <location>
        <begin position="131"/>
        <end position="152"/>
    </location>
</feature>
<evidence type="ECO:0000256" key="3">
    <source>
        <dbReference type="ARBA" id="ARBA00022475"/>
    </source>
</evidence>
<dbReference type="SUPFAM" id="SSF103473">
    <property type="entry name" value="MFS general substrate transporter"/>
    <property type="match status" value="1"/>
</dbReference>
<feature type="transmembrane region" description="Helical" evidence="7">
    <location>
        <begin position="235"/>
        <end position="254"/>
    </location>
</feature>
<keyword evidence="5 7" id="KW-1133">Transmembrane helix</keyword>
<dbReference type="InterPro" id="IPR011701">
    <property type="entry name" value="MFS"/>
</dbReference>
<dbReference type="Gene3D" id="1.20.1250.20">
    <property type="entry name" value="MFS general substrate transporter like domains"/>
    <property type="match status" value="2"/>
</dbReference>
<feature type="transmembrane region" description="Helical" evidence="7">
    <location>
        <begin position="358"/>
        <end position="378"/>
    </location>
</feature>
<evidence type="ECO:0000259" key="8">
    <source>
        <dbReference type="PROSITE" id="PS50850"/>
    </source>
</evidence>
<comment type="caution">
    <text evidence="9">The sequence shown here is derived from an EMBL/GenBank/DDBJ whole genome shotgun (WGS) entry which is preliminary data.</text>
</comment>
<dbReference type="InterPro" id="IPR020846">
    <property type="entry name" value="MFS_dom"/>
</dbReference>
<feature type="transmembrane region" description="Helical" evidence="7">
    <location>
        <begin position="7"/>
        <end position="30"/>
    </location>
</feature>
<dbReference type="CDD" id="cd17324">
    <property type="entry name" value="MFS_NepI_like"/>
    <property type="match status" value="1"/>
</dbReference>
<comment type="subcellular location">
    <subcellularLocation>
        <location evidence="1">Cell membrane</location>
        <topology evidence="1">Multi-pass membrane protein</topology>
    </subcellularLocation>
</comment>
<keyword evidence="6 7" id="KW-0472">Membrane</keyword>
<evidence type="ECO:0000256" key="7">
    <source>
        <dbReference type="SAM" id="Phobius"/>
    </source>
</evidence>
<sequence length="397" mass="41734">MNKVYLIALGAFFAGTAELIISGILSMLAASVGISIAQAGMLVTAYSIGFAVGTPILIALTSRINRKRLMMVSLLAFSLSNLIFAFSSHYAFLMSIRVIVGISAGVFCVIALGSITKLVRDNQLGNAMGTIALAFSFSMVLGVPIGAVMSKLWGWESIFYALAIGGLFVLLPLQRSLPDIPADKPEPFLQQFTVLKNVSVAGPLLLSMLLGAGNSVMLTYIAPFVEHALKLSSDAPSVVLLAVGVVGIAGSKLGGIGIDRYGSVRMMIIGLSGSFLSLVAMPLFADISPAISLALIGIWGFSIFSAVPAVNAYIVRTAPSSVSFILSLNTSVTHLGLAIGASAGGWLVRLNDKANALYLPWLASLFVLLALTAAVLSVQNHKMRVRLVQKVQQRSTN</sequence>
<evidence type="ECO:0000313" key="9">
    <source>
        <dbReference type="EMBL" id="MBD3922522.1"/>
    </source>
</evidence>
<dbReference type="RefSeq" id="WP_191206818.1">
    <property type="nucleotide sequence ID" value="NZ_JACXZA010000009.1"/>
</dbReference>
<feature type="transmembrane region" description="Helical" evidence="7">
    <location>
        <begin position="326"/>
        <end position="346"/>
    </location>
</feature>
<evidence type="ECO:0000256" key="1">
    <source>
        <dbReference type="ARBA" id="ARBA00004651"/>
    </source>
</evidence>
<protein>
    <submittedName>
        <fullName evidence="9">MFS transporter</fullName>
    </submittedName>
</protein>
<organism evidence="9 10">
    <name type="scientific">Paenibacillus terricola</name>
    <dbReference type="NCBI Taxonomy" id="2763503"/>
    <lineage>
        <taxon>Bacteria</taxon>
        <taxon>Bacillati</taxon>
        <taxon>Bacillota</taxon>
        <taxon>Bacilli</taxon>
        <taxon>Bacillales</taxon>
        <taxon>Paenibacillaceae</taxon>
        <taxon>Paenibacillus</taxon>
    </lineage>
</organism>
<evidence type="ECO:0000256" key="5">
    <source>
        <dbReference type="ARBA" id="ARBA00022989"/>
    </source>
</evidence>
<dbReference type="Proteomes" id="UP000609346">
    <property type="component" value="Unassembled WGS sequence"/>
</dbReference>
<evidence type="ECO:0000256" key="4">
    <source>
        <dbReference type="ARBA" id="ARBA00022692"/>
    </source>
</evidence>
<gene>
    <name evidence="9" type="ORF">H8B09_27460</name>
</gene>
<proteinExistence type="predicted"/>
<dbReference type="InterPro" id="IPR036259">
    <property type="entry name" value="MFS_trans_sf"/>
</dbReference>
<reference evidence="9 10" key="1">
    <citation type="submission" date="2020-09" db="EMBL/GenBank/DDBJ databases">
        <title>Paenibacillus sp. strain PR3 16S rRNA gene Genome sequencing and assembly.</title>
        <authorList>
            <person name="Kim J."/>
        </authorList>
    </citation>
    <scope>NUCLEOTIDE SEQUENCE [LARGE SCALE GENOMIC DNA]</scope>
    <source>
        <strain evidence="9 10">PR3</strain>
    </source>
</reference>
<feature type="domain" description="Major facilitator superfamily (MFS) profile" evidence="8">
    <location>
        <begin position="3"/>
        <end position="382"/>
    </location>
</feature>
<feature type="transmembrane region" description="Helical" evidence="7">
    <location>
        <begin position="198"/>
        <end position="223"/>
    </location>
</feature>
<evidence type="ECO:0000256" key="6">
    <source>
        <dbReference type="ARBA" id="ARBA00023136"/>
    </source>
</evidence>
<dbReference type="PANTHER" id="PTHR43124:SF10">
    <property type="entry name" value="PURINE EFFLUX PUMP PBUE"/>
    <property type="match status" value="1"/>
</dbReference>
<feature type="transmembrane region" description="Helical" evidence="7">
    <location>
        <begin position="72"/>
        <end position="92"/>
    </location>
</feature>
<dbReference type="EMBL" id="JACXZA010000009">
    <property type="protein sequence ID" value="MBD3922522.1"/>
    <property type="molecule type" value="Genomic_DNA"/>
</dbReference>
<accession>A0ABR8N509</accession>
<dbReference type="InterPro" id="IPR050189">
    <property type="entry name" value="MFS_Efflux_Transporters"/>
</dbReference>
<feature type="transmembrane region" description="Helical" evidence="7">
    <location>
        <begin position="266"/>
        <end position="285"/>
    </location>
</feature>